<dbReference type="EMBL" id="DS989823">
    <property type="protein sequence ID" value="EFQ99737.1"/>
    <property type="molecule type" value="Genomic_DNA"/>
</dbReference>
<proteinExistence type="predicted"/>
<dbReference type="RefSeq" id="XP_003175220.1">
    <property type="nucleotide sequence ID" value="XM_003175172.1"/>
</dbReference>
<organism evidence="2">
    <name type="scientific">Arthroderma gypseum (strain ATCC MYA-4604 / CBS 118893)</name>
    <name type="common">Microsporum gypseum</name>
    <dbReference type="NCBI Taxonomy" id="535722"/>
    <lineage>
        <taxon>Eukaryota</taxon>
        <taxon>Fungi</taxon>
        <taxon>Dikarya</taxon>
        <taxon>Ascomycota</taxon>
        <taxon>Pezizomycotina</taxon>
        <taxon>Eurotiomycetes</taxon>
        <taxon>Eurotiomycetidae</taxon>
        <taxon>Onygenales</taxon>
        <taxon>Arthrodermataceae</taxon>
        <taxon>Nannizzia</taxon>
    </lineage>
</organism>
<dbReference type="GeneID" id="10030526"/>
<evidence type="ECO:0000313" key="1">
    <source>
        <dbReference type="EMBL" id="EFQ99737.1"/>
    </source>
</evidence>
<keyword evidence="2" id="KW-1185">Reference proteome</keyword>
<dbReference type="InParanoid" id="E4UNY4"/>
<dbReference type="Proteomes" id="UP000002669">
    <property type="component" value="Unassembled WGS sequence"/>
</dbReference>
<dbReference type="AlphaFoldDB" id="E4UNY4"/>
<reference evidence="2" key="1">
    <citation type="journal article" date="2012" name="MBio">
        <title>Comparative genome analysis of Trichophyton rubrum and related dermatophytes reveals candidate genes involved in infection.</title>
        <authorList>
            <person name="Martinez D.A."/>
            <person name="Oliver B.G."/>
            <person name="Graeser Y."/>
            <person name="Goldberg J.M."/>
            <person name="Li W."/>
            <person name="Martinez-Rossi N.M."/>
            <person name="Monod M."/>
            <person name="Shelest E."/>
            <person name="Barton R.C."/>
            <person name="Birch E."/>
            <person name="Brakhage A.A."/>
            <person name="Chen Z."/>
            <person name="Gurr S.J."/>
            <person name="Heiman D."/>
            <person name="Heitman J."/>
            <person name="Kosti I."/>
            <person name="Rossi A."/>
            <person name="Saif S."/>
            <person name="Samalova M."/>
            <person name="Saunders C.W."/>
            <person name="Shea T."/>
            <person name="Summerbell R.C."/>
            <person name="Xu J."/>
            <person name="Young S."/>
            <person name="Zeng Q."/>
            <person name="Birren B.W."/>
            <person name="Cuomo C.A."/>
            <person name="White T.C."/>
        </authorList>
    </citation>
    <scope>NUCLEOTIDE SEQUENCE [LARGE SCALE GENOMIC DNA]</scope>
    <source>
        <strain evidence="2">ATCC MYA-4604 / CBS 118893</strain>
    </source>
</reference>
<protein>
    <submittedName>
        <fullName evidence="1">Uncharacterized protein</fullName>
    </submittedName>
</protein>
<dbReference type="HOGENOM" id="CLU_1824842_0_0_1"/>
<accession>E4UNY4</accession>
<name>E4UNY4_ARTGP</name>
<evidence type="ECO:0000313" key="2">
    <source>
        <dbReference type="Proteomes" id="UP000002669"/>
    </source>
</evidence>
<sequence>MQDIVLSFHHKDFDKSKSRLDRAIIDGEACCGWRGSSRGQESLSRISISLVRIWSVCWAESSGAVRETPLYLLRSVIELDVRAAYGARPRKPLEQLPKVFILSALSKSLGTVATGWVAATFSYLDTPWHGWRSPELRWSFG</sequence>
<dbReference type="VEuPathDB" id="FungiDB:MGYG_02750"/>
<gene>
    <name evidence="1" type="ORF">MGYG_02750</name>
</gene>